<evidence type="ECO:0000256" key="6">
    <source>
        <dbReference type="ARBA" id="ARBA00023136"/>
    </source>
</evidence>
<dbReference type="AlphaFoldDB" id="A0AAW0MW82"/>
<evidence type="ECO:0000256" key="5">
    <source>
        <dbReference type="ARBA" id="ARBA00022989"/>
    </source>
</evidence>
<comment type="subcellular location">
    <subcellularLocation>
        <location evidence="1">Cell membrane</location>
        <topology evidence="1">Single-pass type I membrane protein</topology>
    </subcellularLocation>
</comment>
<dbReference type="InterPro" id="IPR038683">
    <property type="entry name" value="IL17RA/B_FnIII-like_1_sf"/>
</dbReference>
<dbReference type="InterPro" id="IPR039465">
    <property type="entry name" value="IL-17_rcpt-like"/>
</dbReference>
<evidence type="ECO:0000313" key="11">
    <source>
        <dbReference type="EMBL" id="KAK7883927.1"/>
    </source>
</evidence>
<evidence type="ECO:0000256" key="8">
    <source>
        <dbReference type="ARBA" id="ARBA00023180"/>
    </source>
</evidence>
<dbReference type="EMBL" id="JBBPFD010000020">
    <property type="protein sequence ID" value="KAK7883927.1"/>
    <property type="molecule type" value="Genomic_DNA"/>
</dbReference>
<protein>
    <recommendedName>
        <fullName evidence="10">SEFIR domain-containing protein</fullName>
    </recommendedName>
</protein>
<keyword evidence="7" id="KW-0675">Receptor</keyword>
<keyword evidence="3" id="KW-0812">Transmembrane</keyword>
<dbReference type="GO" id="GO:0005886">
    <property type="term" value="C:plasma membrane"/>
    <property type="evidence" value="ECO:0007669"/>
    <property type="project" value="UniProtKB-SubCell"/>
</dbReference>
<keyword evidence="8" id="KW-0325">Glycoprotein</keyword>
<feature type="domain" description="SEFIR" evidence="10">
    <location>
        <begin position="372"/>
        <end position="512"/>
    </location>
</feature>
<evidence type="ECO:0000256" key="3">
    <source>
        <dbReference type="ARBA" id="ARBA00022692"/>
    </source>
</evidence>
<sequence length="556" mass="61746">MQRTAKLQSLGSSVSDIKVSCSEFYEFAPDSLTWAPSLLADLRAGVTPDDGGYVLNISWAIAVDSTVTYLEATVIDTSQETLKCEYIPALAEVDFSQTQDTLIWFHHTEHVLYADVYHVKATNTPLPAPESVPHRTETWLCFHQDQQVQDTVRSETRHSQVQVQRHVTVRSRDTSQSGPGWRHVTVRSRDTSQSGPGLETRHSQVQVQRHVTVRYRSRDTSQSGPGLETRHSQVQVQRHVTVRSRSETRHSQVQRHVTVSPGPETRHSQVQRHVTVRSRSRDTSQSGPGPETRHSQVQVQRHVTVRFCPVSTITPAAPGEGEEGDSGSLYQICVGLIVCVTLLLCGGVLYKICHSGFPSDYLKMRPALSGPALPVLLVYPGQSALFQRAVGALADFLQQNGGCNVTIDMWQQGSVAKLGPMRWLLEQVEAVHRVIIVAPQPSPRRPHPRSRHPAAAQDLYALALNLVASQAKKSEDLAKFWVVRFDKNTALTSELKACRTFSLMNDLNKLCRCLHNHKQDGKMKIANLVLRGNYSGGASAEKLQAAVQALNQKQQV</sequence>
<dbReference type="GO" id="GO:0030368">
    <property type="term" value="F:interleukin-17 receptor activity"/>
    <property type="evidence" value="ECO:0007669"/>
    <property type="project" value="InterPro"/>
</dbReference>
<dbReference type="PROSITE" id="PS51534">
    <property type="entry name" value="SEFIR"/>
    <property type="match status" value="1"/>
</dbReference>
<comment type="caution">
    <text evidence="11">The sequence shown here is derived from an EMBL/GenBank/DDBJ whole genome shotgun (WGS) entry which is preliminary data.</text>
</comment>
<name>A0AAW0MW82_9GOBI</name>
<organism evidence="11 12">
    <name type="scientific">Mugilogobius chulae</name>
    <name type="common">yellowstripe goby</name>
    <dbReference type="NCBI Taxonomy" id="88201"/>
    <lineage>
        <taxon>Eukaryota</taxon>
        <taxon>Metazoa</taxon>
        <taxon>Chordata</taxon>
        <taxon>Craniata</taxon>
        <taxon>Vertebrata</taxon>
        <taxon>Euteleostomi</taxon>
        <taxon>Actinopterygii</taxon>
        <taxon>Neopterygii</taxon>
        <taxon>Teleostei</taxon>
        <taxon>Neoteleostei</taxon>
        <taxon>Acanthomorphata</taxon>
        <taxon>Gobiaria</taxon>
        <taxon>Gobiiformes</taxon>
        <taxon>Gobioidei</taxon>
        <taxon>Gobiidae</taxon>
        <taxon>Gobionellinae</taxon>
        <taxon>Mugilogobius</taxon>
    </lineage>
</organism>
<evidence type="ECO:0000313" key="12">
    <source>
        <dbReference type="Proteomes" id="UP001460270"/>
    </source>
</evidence>
<dbReference type="InterPro" id="IPR013568">
    <property type="entry name" value="SEFIR_dom"/>
</dbReference>
<gene>
    <name evidence="11" type="ORF">WMY93_027050</name>
</gene>
<feature type="region of interest" description="Disordered" evidence="9">
    <location>
        <begin position="153"/>
        <end position="298"/>
    </location>
</feature>
<evidence type="ECO:0000256" key="1">
    <source>
        <dbReference type="ARBA" id="ARBA00004251"/>
    </source>
</evidence>
<dbReference type="Proteomes" id="UP001460270">
    <property type="component" value="Unassembled WGS sequence"/>
</dbReference>
<dbReference type="PANTHER" id="PTHR15583:SF11">
    <property type="entry name" value="INTERLEUKIN-17 RECEPTOR B"/>
    <property type="match status" value="1"/>
</dbReference>
<evidence type="ECO:0000259" key="10">
    <source>
        <dbReference type="PROSITE" id="PS51534"/>
    </source>
</evidence>
<keyword evidence="6" id="KW-0472">Membrane</keyword>
<dbReference type="PANTHER" id="PTHR15583">
    <property type="entry name" value="INTERLEUKIN-17 RECEPTOR"/>
    <property type="match status" value="1"/>
</dbReference>
<dbReference type="Gene3D" id="2.60.40.2160">
    <property type="entry name" value="Interleukin-17 receptor A/B, fibronectin-III-like domain 1"/>
    <property type="match status" value="1"/>
</dbReference>
<keyword evidence="4" id="KW-0732">Signal</keyword>
<keyword evidence="5" id="KW-1133">Transmembrane helix</keyword>
<keyword evidence="2" id="KW-1003">Cell membrane</keyword>
<dbReference type="Pfam" id="PF08357">
    <property type="entry name" value="SEFIR"/>
    <property type="match status" value="1"/>
</dbReference>
<proteinExistence type="predicted"/>
<evidence type="ECO:0000256" key="2">
    <source>
        <dbReference type="ARBA" id="ARBA00022475"/>
    </source>
</evidence>
<evidence type="ECO:0000256" key="9">
    <source>
        <dbReference type="SAM" id="MobiDB-lite"/>
    </source>
</evidence>
<keyword evidence="12" id="KW-1185">Reference proteome</keyword>
<reference evidence="12" key="1">
    <citation type="submission" date="2024-04" db="EMBL/GenBank/DDBJ databases">
        <title>Salinicola lusitanus LLJ914,a marine bacterium isolated from the Okinawa Trough.</title>
        <authorList>
            <person name="Li J."/>
        </authorList>
    </citation>
    <scope>NUCLEOTIDE SEQUENCE [LARGE SCALE GENOMIC DNA]</scope>
</reference>
<evidence type="ECO:0000256" key="4">
    <source>
        <dbReference type="ARBA" id="ARBA00022729"/>
    </source>
</evidence>
<dbReference type="Gene3D" id="3.40.50.11530">
    <property type="match status" value="1"/>
</dbReference>
<evidence type="ECO:0000256" key="7">
    <source>
        <dbReference type="ARBA" id="ARBA00023170"/>
    </source>
</evidence>
<accession>A0AAW0MW82</accession>